<proteinExistence type="predicted"/>
<comment type="caution">
    <text evidence="2">The sequence shown here is derived from an EMBL/GenBank/DDBJ whole genome shotgun (WGS) entry which is preliminary data.</text>
</comment>
<feature type="region of interest" description="Disordered" evidence="1">
    <location>
        <begin position="314"/>
        <end position="338"/>
    </location>
</feature>
<gene>
    <name evidence="2" type="ORF">EV702DRAFT_1244180</name>
</gene>
<dbReference type="EMBL" id="JABBWD010000049">
    <property type="protein sequence ID" value="KAG1773247.1"/>
    <property type="molecule type" value="Genomic_DNA"/>
</dbReference>
<feature type="region of interest" description="Disordered" evidence="1">
    <location>
        <begin position="216"/>
        <end position="266"/>
    </location>
</feature>
<feature type="region of interest" description="Disordered" evidence="1">
    <location>
        <begin position="93"/>
        <end position="132"/>
    </location>
</feature>
<evidence type="ECO:0000313" key="2">
    <source>
        <dbReference type="EMBL" id="KAG1773247.1"/>
    </source>
</evidence>
<protein>
    <submittedName>
        <fullName evidence="2">Uncharacterized protein</fullName>
    </submittedName>
</protein>
<feature type="region of interest" description="Disordered" evidence="1">
    <location>
        <begin position="153"/>
        <end position="185"/>
    </location>
</feature>
<name>A0A9P6ZP18_9AGAM</name>
<feature type="compositionally biased region" description="Basic and acidic residues" evidence="1">
    <location>
        <begin position="227"/>
        <end position="236"/>
    </location>
</feature>
<feature type="compositionally biased region" description="Low complexity" evidence="1">
    <location>
        <begin position="155"/>
        <end position="168"/>
    </location>
</feature>
<evidence type="ECO:0000313" key="3">
    <source>
        <dbReference type="Proteomes" id="UP000714275"/>
    </source>
</evidence>
<dbReference type="AlphaFoldDB" id="A0A9P6ZP18"/>
<organism evidence="2 3">
    <name type="scientific">Suillus placidus</name>
    <dbReference type="NCBI Taxonomy" id="48579"/>
    <lineage>
        <taxon>Eukaryota</taxon>
        <taxon>Fungi</taxon>
        <taxon>Dikarya</taxon>
        <taxon>Basidiomycota</taxon>
        <taxon>Agaricomycotina</taxon>
        <taxon>Agaricomycetes</taxon>
        <taxon>Agaricomycetidae</taxon>
        <taxon>Boletales</taxon>
        <taxon>Suillineae</taxon>
        <taxon>Suillaceae</taxon>
        <taxon>Suillus</taxon>
    </lineage>
</organism>
<evidence type="ECO:0000256" key="1">
    <source>
        <dbReference type="SAM" id="MobiDB-lite"/>
    </source>
</evidence>
<accession>A0A9P6ZP18</accession>
<sequence>MGPPPLPSPLKCDTTRQLRPHISTGRPFARDPHQPLSASQHHFDSPTTTHGGNVIGQSPLLSTISVTSKTSASFATPTLSIEDVHKTAMHISAERAKQRRQVEEEEREKEKERAPQKAAALEEKCKPNEEKKNAQEAEAVKLIQEVAEAAKSPSQQALQLDATTQLPTPVKPIGRPPSLRASPCAPAPLLQGVEEFITVSADEDLEVVDFSDMGKLVGAPAAPQTEVSHKDNERPPRPPRPVASDFFEDSEPQTLPPRPKSPGMWRRKTPIELVREVLAPSSLTNQEVTKETGDKLLQDAPVSLPSPESIREAVPHISPSKSSSIADGSMTYSSNRTTLPTSPQRLICMPWHEGFSTKEMTNAITSVLISLGFSDYIDSLVV</sequence>
<reference evidence="2" key="1">
    <citation type="journal article" date="2020" name="New Phytol.">
        <title>Comparative genomics reveals dynamic genome evolution in host specialist ectomycorrhizal fungi.</title>
        <authorList>
            <person name="Lofgren L.A."/>
            <person name="Nguyen N.H."/>
            <person name="Vilgalys R."/>
            <person name="Ruytinx J."/>
            <person name="Liao H.L."/>
            <person name="Branco S."/>
            <person name="Kuo A."/>
            <person name="LaButti K."/>
            <person name="Lipzen A."/>
            <person name="Andreopoulos W."/>
            <person name="Pangilinan J."/>
            <person name="Riley R."/>
            <person name="Hundley H."/>
            <person name="Na H."/>
            <person name="Barry K."/>
            <person name="Grigoriev I.V."/>
            <person name="Stajich J.E."/>
            <person name="Kennedy P.G."/>
        </authorList>
    </citation>
    <scope>NUCLEOTIDE SEQUENCE</scope>
    <source>
        <strain evidence="2">DOB743</strain>
    </source>
</reference>
<feature type="compositionally biased region" description="Polar residues" evidence="1">
    <location>
        <begin position="36"/>
        <end position="56"/>
    </location>
</feature>
<dbReference type="Proteomes" id="UP000714275">
    <property type="component" value="Unassembled WGS sequence"/>
</dbReference>
<feature type="region of interest" description="Disordered" evidence="1">
    <location>
        <begin position="1"/>
        <end position="56"/>
    </location>
</feature>
<keyword evidence="3" id="KW-1185">Reference proteome</keyword>
<dbReference type="OrthoDB" id="2708558at2759"/>
<feature type="compositionally biased region" description="Polar residues" evidence="1">
    <location>
        <begin position="319"/>
        <end position="338"/>
    </location>
</feature>